<comment type="caution">
    <text evidence="1">The sequence shown here is derived from an EMBL/GenBank/DDBJ whole genome shotgun (WGS) entry which is preliminary data.</text>
</comment>
<organism evidence="1 2">
    <name type="scientific">Sphingomonas koreensis</name>
    <dbReference type="NCBI Taxonomy" id="93064"/>
    <lineage>
        <taxon>Bacteria</taxon>
        <taxon>Pseudomonadati</taxon>
        <taxon>Pseudomonadota</taxon>
        <taxon>Alphaproteobacteria</taxon>
        <taxon>Sphingomonadales</taxon>
        <taxon>Sphingomonadaceae</taxon>
        <taxon>Sphingomonas</taxon>
    </lineage>
</organism>
<accession>A0A430G828</accession>
<dbReference type="AlphaFoldDB" id="A0A430G828"/>
<reference evidence="2" key="1">
    <citation type="submission" date="2018-07" db="EMBL/GenBank/DDBJ databases">
        <title>Genomic and Epidemiologic Investigation of an Indolent Hospital Outbreak.</title>
        <authorList>
            <person name="Johnson R.C."/>
            <person name="Deming C."/>
            <person name="Conlan S."/>
            <person name="Zellmer C.J."/>
            <person name="Michelin A.V."/>
            <person name="Lee-Lin S.-Q."/>
            <person name="Thomas P.J."/>
            <person name="Park M."/>
            <person name="Weingarten R.A."/>
            <person name="Less J."/>
            <person name="Dekker J.P."/>
            <person name="Frank K.M."/>
            <person name="Musser K.A."/>
            <person name="Mcquiston J.R."/>
            <person name="Henderson D.K."/>
            <person name="Lau A.F."/>
            <person name="Palmore T.N."/>
            <person name="Segre J.A."/>
        </authorList>
    </citation>
    <scope>NUCLEOTIDE SEQUENCE [LARGE SCALE GENOMIC DNA]</scope>
    <source>
        <strain evidence="2">SK-CDC1_0717</strain>
    </source>
</reference>
<evidence type="ECO:0000313" key="1">
    <source>
        <dbReference type="EMBL" id="RSY89557.1"/>
    </source>
</evidence>
<evidence type="ECO:0000313" key="2">
    <source>
        <dbReference type="Proteomes" id="UP000287746"/>
    </source>
</evidence>
<name>A0A430G828_9SPHN</name>
<dbReference type="Proteomes" id="UP000287746">
    <property type="component" value="Unassembled WGS sequence"/>
</dbReference>
<gene>
    <name evidence="1" type="ORF">DAH66_02565</name>
</gene>
<dbReference type="EMBL" id="QQYZ01000002">
    <property type="protein sequence ID" value="RSY89557.1"/>
    <property type="molecule type" value="Genomic_DNA"/>
</dbReference>
<proteinExistence type="predicted"/>
<dbReference type="RefSeq" id="WP_126003486.1">
    <property type="nucleotide sequence ID" value="NZ_QQYZ01000002.1"/>
</dbReference>
<protein>
    <submittedName>
        <fullName evidence="1">Uncharacterized protein</fullName>
    </submittedName>
</protein>
<sequence>MINITFEGEPLHELCVDLSKAEQAYGSVAAGALVAFISDAQALETVDEMIELLGDDVKILEDDSLSIAIGSDYRAALVVVGTRHTEDPDGRIVWSSVTRLKLLVISRVP</sequence>